<accession>A0AA39T537</accession>
<evidence type="ECO:0000313" key="5">
    <source>
        <dbReference type="EMBL" id="KAK0600933.1"/>
    </source>
</evidence>
<evidence type="ECO:0000256" key="3">
    <source>
        <dbReference type="SAM" id="MobiDB-lite"/>
    </source>
</evidence>
<sequence>MITRQLRLQLKLHALWCVQDYMQLRPPMTKVVQMLEGLCDAPHPATPSQLTARVYSGFIKWNNEERVLHQDGVMTTVILGMANVPGRAEYLALPEGPEFPVEPEHSLPGIGSRICVKNLPKYMAEDRLREVFSQKGEITDSKLMRTKDGKSRQFAFIGFRTEQEAEEAIKYFNRSFLDTCRLTCEIAHKVGDPNMPRPWSRHSLKKEKKVTEDEKNLTGAENGGKRALKRAVRMMILTSRIPTGHAAKSQIKDVGK</sequence>
<dbReference type="AlphaFoldDB" id="A0AA39T537"/>
<dbReference type="Proteomes" id="UP001168877">
    <property type="component" value="Unassembled WGS sequence"/>
</dbReference>
<reference evidence="5" key="1">
    <citation type="journal article" date="2022" name="Plant J.">
        <title>Strategies of tolerance reflected in two North American maple genomes.</title>
        <authorList>
            <person name="McEvoy S.L."/>
            <person name="Sezen U.U."/>
            <person name="Trouern-Trend A."/>
            <person name="McMahon S.M."/>
            <person name="Schaberg P.G."/>
            <person name="Yang J."/>
            <person name="Wegrzyn J.L."/>
            <person name="Swenson N.G."/>
        </authorList>
    </citation>
    <scope>NUCLEOTIDE SEQUENCE</scope>
    <source>
        <strain evidence="5">NS2018</strain>
    </source>
</reference>
<dbReference type="SMART" id="SM00360">
    <property type="entry name" value="RRM"/>
    <property type="match status" value="1"/>
</dbReference>
<feature type="domain" description="RRM" evidence="4">
    <location>
        <begin position="112"/>
        <end position="189"/>
    </location>
</feature>
<dbReference type="FunFam" id="3.30.70.330:FF:000943">
    <property type="entry name" value="Multiple RNA-binding domain-containing protein 1"/>
    <property type="match status" value="1"/>
</dbReference>
<gene>
    <name evidence="5" type="ORF">LWI29_019752</name>
</gene>
<organism evidence="5 6">
    <name type="scientific">Acer saccharum</name>
    <name type="common">Sugar maple</name>
    <dbReference type="NCBI Taxonomy" id="4024"/>
    <lineage>
        <taxon>Eukaryota</taxon>
        <taxon>Viridiplantae</taxon>
        <taxon>Streptophyta</taxon>
        <taxon>Embryophyta</taxon>
        <taxon>Tracheophyta</taxon>
        <taxon>Spermatophyta</taxon>
        <taxon>Magnoliopsida</taxon>
        <taxon>eudicotyledons</taxon>
        <taxon>Gunneridae</taxon>
        <taxon>Pentapetalae</taxon>
        <taxon>rosids</taxon>
        <taxon>malvids</taxon>
        <taxon>Sapindales</taxon>
        <taxon>Sapindaceae</taxon>
        <taxon>Hippocastanoideae</taxon>
        <taxon>Acereae</taxon>
        <taxon>Acer</taxon>
    </lineage>
</organism>
<dbReference type="CDD" id="cd12565">
    <property type="entry name" value="RRM1_MRD1"/>
    <property type="match status" value="1"/>
</dbReference>
<dbReference type="PROSITE" id="PS50102">
    <property type="entry name" value="RRM"/>
    <property type="match status" value="1"/>
</dbReference>
<dbReference type="Gene3D" id="3.30.70.330">
    <property type="match status" value="1"/>
</dbReference>
<feature type="region of interest" description="Disordered" evidence="3">
    <location>
        <begin position="195"/>
        <end position="225"/>
    </location>
</feature>
<evidence type="ECO:0000256" key="1">
    <source>
        <dbReference type="ARBA" id="ARBA00022884"/>
    </source>
</evidence>
<keyword evidence="6" id="KW-1185">Reference proteome</keyword>
<dbReference type="EMBL" id="JAUESC010000003">
    <property type="protein sequence ID" value="KAK0600933.1"/>
    <property type="molecule type" value="Genomic_DNA"/>
</dbReference>
<dbReference type="InterPro" id="IPR012677">
    <property type="entry name" value="Nucleotide-bd_a/b_plait_sf"/>
</dbReference>
<dbReference type="SUPFAM" id="SSF54928">
    <property type="entry name" value="RNA-binding domain, RBD"/>
    <property type="match status" value="1"/>
</dbReference>
<dbReference type="InterPro" id="IPR035979">
    <property type="entry name" value="RBD_domain_sf"/>
</dbReference>
<evidence type="ECO:0000313" key="6">
    <source>
        <dbReference type="Proteomes" id="UP001168877"/>
    </source>
</evidence>
<dbReference type="Pfam" id="PF00076">
    <property type="entry name" value="RRM_1"/>
    <property type="match status" value="1"/>
</dbReference>
<name>A0AA39T537_ACESA</name>
<dbReference type="GO" id="GO:0003723">
    <property type="term" value="F:RNA binding"/>
    <property type="evidence" value="ECO:0007669"/>
    <property type="project" value="UniProtKB-UniRule"/>
</dbReference>
<dbReference type="InterPro" id="IPR000504">
    <property type="entry name" value="RRM_dom"/>
</dbReference>
<proteinExistence type="predicted"/>
<comment type="caution">
    <text evidence="5">The sequence shown here is derived from an EMBL/GenBank/DDBJ whole genome shotgun (WGS) entry which is preliminary data.</text>
</comment>
<evidence type="ECO:0000256" key="2">
    <source>
        <dbReference type="PROSITE-ProRule" id="PRU00176"/>
    </source>
</evidence>
<reference evidence="5" key="2">
    <citation type="submission" date="2023-06" db="EMBL/GenBank/DDBJ databases">
        <authorList>
            <person name="Swenson N.G."/>
            <person name="Wegrzyn J.L."/>
            <person name="Mcevoy S.L."/>
        </authorList>
    </citation>
    <scope>NUCLEOTIDE SEQUENCE</scope>
    <source>
        <strain evidence="5">NS2018</strain>
        <tissue evidence="5">Leaf</tissue>
    </source>
</reference>
<feature type="compositionally biased region" description="Basic residues" evidence="3">
    <location>
        <begin position="199"/>
        <end position="208"/>
    </location>
</feature>
<dbReference type="PANTHER" id="PTHR21245">
    <property type="entry name" value="HETEROGENEOUS NUCLEAR RIBONUCLEOPROTEIN"/>
    <property type="match status" value="1"/>
</dbReference>
<evidence type="ECO:0000259" key="4">
    <source>
        <dbReference type="PROSITE" id="PS50102"/>
    </source>
</evidence>
<protein>
    <recommendedName>
        <fullName evidence="4">RRM domain-containing protein</fullName>
    </recommendedName>
</protein>
<keyword evidence="1 2" id="KW-0694">RNA-binding</keyword>